<dbReference type="Proteomes" id="UP000318483">
    <property type="component" value="Plasmid unnamed1"/>
</dbReference>
<evidence type="ECO:0000259" key="3">
    <source>
        <dbReference type="PROSITE" id="PS51462"/>
    </source>
</evidence>
<dbReference type="Gene3D" id="3.90.79.10">
    <property type="entry name" value="Nucleoside Triphosphate Pyrophosphohydrolase"/>
    <property type="match status" value="1"/>
</dbReference>
<evidence type="ECO:0000256" key="2">
    <source>
        <dbReference type="ARBA" id="ARBA00022801"/>
    </source>
</evidence>
<name>A0A5B8IWT1_9RHOB</name>
<dbReference type="PANTHER" id="PTHR43046">
    <property type="entry name" value="GDP-MANNOSE MANNOSYL HYDROLASE"/>
    <property type="match status" value="1"/>
</dbReference>
<dbReference type="RefSeq" id="WP_146366028.1">
    <property type="nucleotide sequence ID" value="NZ_CP042262.1"/>
</dbReference>
<evidence type="ECO:0000313" key="4">
    <source>
        <dbReference type="EMBL" id="QDY70612.1"/>
    </source>
</evidence>
<dbReference type="SUPFAM" id="SSF55811">
    <property type="entry name" value="Nudix"/>
    <property type="match status" value="1"/>
</dbReference>
<dbReference type="InterPro" id="IPR000086">
    <property type="entry name" value="NUDIX_hydrolase_dom"/>
</dbReference>
<dbReference type="PANTHER" id="PTHR43046:SF16">
    <property type="entry name" value="ADP-RIBOSE PYROPHOSPHATASE YJHB-RELATED"/>
    <property type="match status" value="1"/>
</dbReference>
<dbReference type="OrthoDB" id="542521at2"/>
<evidence type="ECO:0000256" key="1">
    <source>
        <dbReference type="ARBA" id="ARBA00001946"/>
    </source>
</evidence>
<reference evidence="4 5" key="1">
    <citation type="submission" date="2019-07" db="EMBL/GenBank/DDBJ databases">
        <title>Litoreibacter alkalisoli sp. nov., isolated from saline-alkaline soil.</title>
        <authorList>
            <person name="Wang S."/>
            <person name="Xu L."/>
            <person name="Xing Y.-T."/>
            <person name="Sun J.-Q."/>
        </authorList>
    </citation>
    <scope>NUCLEOTIDE SEQUENCE [LARGE SCALE GENOMIC DNA]</scope>
    <source>
        <strain evidence="4 5">LN3S51</strain>
        <plasmid evidence="4 5">unnamed1</plasmid>
    </source>
</reference>
<proteinExistence type="predicted"/>
<keyword evidence="5" id="KW-1185">Reference proteome</keyword>
<geneLocation type="plasmid" evidence="4 5">
    <name>unnamed1</name>
</geneLocation>
<dbReference type="InterPro" id="IPR015797">
    <property type="entry name" value="NUDIX_hydrolase-like_dom_sf"/>
</dbReference>
<dbReference type="PROSITE" id="PS51462">
    <property type="entry name" value="NUDIX"/>
    <property type="match status" value="1"/>
</dbReference>
<sequence length="152" mass="16451">MTISTEFIFPIRPTARAVIWRDGKILAQVKQRGCGKPYLTLPGGKQEPGESLADCVARECAEEVGAPVEVGALLHLAEVFKPKEDGMRHQVEALFACTIAKDYSPRLGPEPDASQIDTIWACPVNDAAWFRPAYAPSLADEAAPLYLGVLDG</sequence>
<feature type="domain" description="Nudix hydrolase" evidence="3">
    <location>
        <begin position="10"/>
        <end position="151"/>
    </location>
</feature>
<protein>
    <submittedName>
        <fullName evidence="4">NUDIX domain-containing protein</fullName>
    </submittedName>
</protein>
<gene>
    <name evidence="4" type="ORF">FPZ52_13050</name>
</gene>
<dbReference type="EMBL" id="CP042262">
    <property type="protein sequence ID" value="QDY70612.1"/>
    <property type="molecule type" value="Genomic_DNA"/>
</dbReference>
<dbReference type="AlphaFoldDB" id="A0A5B8IWT1"/>
<accession>A0A5B8IWT1</accession>
<dbReference type="Pfam" id="PF00293">
    <property type="entry name" value="NUDIX"/>
    <property type="match status" value="1"/>
</dbReference>
<organism evidence="4 5">
    <name type="scientific">Qingshengfaniella alkalisoli</name>
    <dbReference type="NCBI Taxonomy" id="2599296"/>
    <lineage>
        <taxon>Bacteria</taxon>
        <taxon>Pseudomonadati</taxon>
        <taxon>Pseudomonadota</taxon>
        <taxon>Alphaproteobacteria</taxon>
        <taxon>Rhodobacterales</taxon>
        <taxon>Paracoccaceae</taxon>
        <taxon>Qingshengfaniella</taxon>
    </lineage>
</organism>
<dbReference type="KEGG" id="lit:FPZ52_13050"/>
<evidence type="ECO:0000313" key="5">
    <source>
        <dbReference type="Proteomes" id="UP000318483"/>
    </source>
</evidence>
<dbReference type="GO" id="GO:0016787">
    <property type="term" value="F:hydrolase activity"/>
    <property type="evidence" value="ECO:0007669"/>
    <property type="project" value="UniProtKB-KW"/>
</dbReference>
<comment type="cofactor">
    <cofactor evidence="1">
        <name>Mg(2+)</name>
        <dbReference type="ChEBI" id="CHEBI:18420"/>
    </cofactor>
</comment>
<keyword evidence="2" id="KW-0378">Hydrolase</keyword>
<keyword evidence="4" id="KW-0614">Plasmid</keyword>